<sequence>MRHRGHASCPETIRAETSDSLAYISYSRQELLIIGSCNPVNFIDDLGITVEISKLAGQTTLAPPPRHTERWRQQKRIHRGCRGGLRDRLRLAPHKTALPSIFLANV</sequence>
<gene>
    <name evidence="1" type="ORF">N1851_017357</name>
</gene>
<dbReference type="Proteomes" id="UP001174136">
    <property type="component" value="Unassembled WGS sequence"/>
</dbReference>
<keyword evidence="2" id="KW-1185">Reference proteome</keyword>
<protein>
    <submittedName>
        <fullName evidence="1">Uncharacterized protein</fullName>
    </submittedName>
</protein>
<evidence type="ECO:0000313" key="1">
    <source>
        <dbReference type="EMBL" id="KAK0144271.1"/>
    </source>
</evidence>
<accession>A0AA47NZ43</accession>
<comment type="caution">
    <text evidence="1">The sequence shown here is derived from an EMBL/GenBank/DDBJ whole genome shotgun (WGS) entry which is preliminary data.</text>
</comment>
<dbReference type="EMBL" id="JAOPHQ010003145">
    <property type="protein sequence ID" value="KAK0144271.1"/>
    <property type="molecule type" value="Genomic_DNA"/>
</dbReference>
<organism evidence="1 2">
    <name type="scientific">Merluccius polli</name>
    <name type="common">Benguela hake</name>
    <name type="synonym">Merluccius cadenati</name>
    <dbReference type="NCBI Taxonomy" id="89951"/>
    <lineage>
        <taxon>Eukaryota</taxon>
        <taxon>Metazoa</taxon>
        <taxon>Chordata</taxon>
        <taxon>Craniata</taxon>
        <taxon>Vertebrata</taxon>
        <taxon>Euteleostomi</taxon>
        <taxon>Actinopterygii</taxon>
        <taxon>Neopterygii</taxon>
        <taxon>Teleostei</taxon>
        <taxon>Neoteleostei</taxon>
        <taxon>Acanthomorphata</taxon>
        <taxon>Zeiogadaria</taxon>
        <taxon>Gadariae</taxon>
        <taxon>Gadiformes</taxon>
        <taxon>Gadoidei</taxon>
        <taxon>Merlucciidae</taxon>
        <taxon>Merluccius</taxon>
    </lineage>
</organism>
<name>A0AA47NZ43_MERPO</name>
<evidence type="ECO:0000313" key="2">
    <source>
        <dbReference type="Proteomes" id="UP001174136"/>
    </source>
</evidence>
<reference evidence="1" key="1">
    <citation type="journal article" date="2023" name="Front. Mar. Sci.">
        <title>A new Merluccius polli reference genome to investigate the effects of global change in West African waters.</title>
        <authorList>
            <person name="Mateo J.L."/>
            <person name="Blanco-Fernandez C."/>
            <person name="Garcia-Vazquez E."/>
            <person name="Machado-Schiaffino G."/>
        </authorList>
    </citation>
    <scope>NUCLEOTIDE SEQUENCE</scope>
    <source>
        <strain evidence="1">C29</strain>
        <tissue evidence="1">Fin</tissue>
    </source>
</reference>
<proteinExistence type="predicted"/>
<dbReference type="AlphaFoldDB" id="A0AA47NZ43"/>